<dbReference type="Gene3D" id="2.40.128.580">
    <property type="entry name" value="GXWXG domain"/>
    <property type="match status" value="1"/>
</dbReference>
<dbReference type="InterPro" id="IPR025951">
    <property type="entry name" value="GXWXG_dom"/>
</dbReference>
<dbReference type="RefSeq" id="WP_252470622.1">
    <property type="nucleotide sequence ID" value="NZ_JALBWM010000074.1"/>
</dbReference>
<evidence type="ECO:0000259" key="2">
    <source>
        <dbReference type="Pfam" id="PF14232"/>
    </source>
</evidence>
<keyword evidence="4" id="KW-1185">Reference proteome</keyword>
<accession>A0A9X2ENV3</accession>
<gene>
    <name evidence="3" type="ORF">MO867_15155</name>
</gene>
<evidence type="ECO:0000313" key="3">
    <source>
        <dbReference type="EMBL" id="MCO1335674.1"/>
    </source>
</evidence>
<dbReference type="AlphaFoldDB" id="A0A9X2ENV3"/>
<dbReference type="Pfam" id="PF14231">
    <property type="entry name" value="GXWXG"/>
    <property type="match status" value="1"/>
</dbReference>
<comment type="caution">
    <text evidence="3">The sequence shown here is derived from an EMBL/GenBank/DDBJ whole genome shotgun (WGS) entry which is preliminary data.</text>
</comment>
<evidence type="ECO:0000259" key="1">
    <source>
        <dbReference type="Pfam" id="PF14231"/>
    </source>
</evidence>
<organism evidence="3 4">
    <name type="scientific">Microbulbifer okhotskensis</name>
    <dbReference type="NCBI Taxonomy" id="2926617"/>
    <lineage>
        <taxon>Bacteria</taxon>
        <taxon>Pseudomonadati</taxon>
        <taxon>Pseudomonadota</taxon>
        <taxon>Gammaproteobacteria</taxon>
        <taxon>Cellvibrionales</taxon>
        <taxon>Microbulbiferaceae</taxon>
        <taxon>Microbulbifer</taxon>
    </lineage>
</organism>
<feature type="domain" description="GXWXG" evidence="1">
    <location>
        <begin position="23"/>
        <end position="81"/>
    </location>
</feature>
<feature type="domain" description="DUF4334" evidence="2">
    <location>
        <begin position="106"/>
        <end position="159"/>
    </location>
</feature>
<name>A0A9X2ENV3_9GAMM</name>
<evidence type="ECO:0000313" key="4">
    <source>
        <dbReference type="Proteomes" id="UP001139028"/>
    </source>
</evidence>
<proteinExistence type="predicted"/>
<sequence>MHLLTALEKFKNRDQVDPQELLEFYDTLSPLSINSLIGRWKAQGFNTQHPLQYKMDAGKRWYGKEFINPETVYPLLCWDSEFKAINTYDAPLFFRTQQLHTTTEAQARLRILEHRGKTSATMIYDTIPMHDMMRKVDENHILGLMERKGMDGCMFFTMENFNRLWR</sequence>
<dbReference type="InterPro" id="IPR025568">
    <property type="entry name" value="DUF4334"/>
</dbReference>
<dbReference type="EMBL" id="JALBWM010000074">
    <property type="protein sequence ID" value="MCO1335674.1"/>
    <property type="molecule type" value="Genomic_DNA"/>
</dbReference>
<dbReference type="Proteomes" id="UP001139028">
    <property type="component" value="Unassembled WGS sequence"/>
</dbReference>
<dbReference type="Pfam" id="PF14232">
    <property type="entry name" value="DUF4334"/>
    <property type="match status" value="1"/>
</dbReference>
<protein>
    <submittedName>
        <fullName evidence="3">DUF4334 domain-containing protein</fullName>
    </submittedName>
</protein>
<reference evidence="3" key="1">
    <citation type="journal article" date="2022" name="Arch. Microbiol.">
        <title>Microbulbifer okhotskensis sp. nov., isolated from a deep bottom sediment of the Okhotsk Sea.</title>
        <authorList>
            <person name="Romanenko L."/>
            <person name="Kurilenko V."/>
            <person name="Otstavnykh N."/>
            <person name="Velansky P."/>
            <person name="Isaeva M."/>
            <person name="Mikhailov V."/>
        </authorList>
    </citation>
    <scope>NUCLEOTIDE SEQUENCE</scope>
    <source>
        <strain evidence="3">OS29</strain>
    </source>
</reference>